<evidence type="ECO:0000313" key="2">
    <source>
        <dbReference type="EMBL" id="CAF5078100.1"/>
    </source>
</evidence>
<name>A0A8S3ERH3_9BILA</name>
<dbReference type="Proteomes" id="UP000676336">
    <property type="component" value="Unassembled WGS sequence"/>
</dbReference>
<comment type="caution">
    <text evidence="2">The sequence shown here is derived from an EMBL/GenBank/DDBJ whole genome shotgun (WGS) entry which is preliminary data.</text>
</comment>
<feature type="compositionally biased region" description="Polar residues" evidence="1">
    <location>
        <begin position="168"/>
        <end position="182"/>
    </location>
</feature>
<evidence type="ECO:0000313" key="3">
    <source>
        <dbReference type="Proteomes" id="UP000676336"/>
    </source>
</evidence>
<feature type="compositionally biased region" description="Basic and acidic residues" evidence="1">
    <location>
        <begin position="97"/>
        <end position="110"/>
    </location>
</feature>
<gene>
    <name evidence="2" type="ORF">SMN809_LOCUS60646</name>
</gene>
<feature type="non-terminal residue" evidence="2">
    <location>
        <position position="216"/>
    </location>
</feature>
<sequence length="216" mass="24468">MNTNILDGEIRLTPTDGKEFYLNNEILVGKVILKTKETISSEELSLSFIGELVASHNAPPVSAYSIPRTVTNSRILRKHEILLSSQLNEELTSVKTTPEHSHEQTTKHNNDSSYTFQYPITIKSTTKTRQLPQLMNHPITFDHIQEIHHRHHDQNQTSKTSVIERVTRSSPSSTNHLVSSTPRRPLEESGSENQSQRQIKKSRPHEITPSAPPQLS</sequence>
<proteinExistence type="predicted"/>
<dbReference type="InterPro" id="IPR014752">
    <property type="entry name" value="Arrestin-like_C"/>
</dbReference>
<feature type="region of interest" description="Disordered" evidence="1">
    <location>
        <begin position="148"/>
        <end position="216"/>
    </location>
</feature>
<accession>A0A8S3ERH3</accession>
<organism evidence="2 3">
    <name type="scientific">Rotaria magnacalcarata</name>
    <dbReference type="NCBI Taxonomy" id="392030"/>
    <lineage>
        <taxon>Eukaryota</taxon>
        <taxon>Metazoa</taxon>
        <taxon>Spiralia</taxon>
        <taxon>Gnathifera</taxon>
        <taxon>Rotifera</taxon>
        <taxon>Eurotatoria</taxon>
        <taxon>Bdelloidea</taxon>
        <taxon>Philodinida</taxon>
        <taxon>Philodinidae</taxon>
        <taxon>Rotaria</taxon>
    </lineage>
</organism>
<dbReference type="Gene3D" id="2.60.40.640">
    <property type="match status" value="1"/>
</dbReference>
<feature type="region of interest" description="Disordered" evidence="1">
    <location>
        <begin position="92"/>
        <end position="113"/>
    </location>
</feature>
<dbReference type="AlphaFoldDB" id="A0A8S3ERH3"/>
<protein>
    <submittedName>
        <fullName evidence="2">Uncharacterized protein</fullName>
    </submittedName>
</protein>
<reference evidence="2" key="1">
    <citation type="submission" date="2021-02" db="EMBL/GenBank/DDBJ databases">
        <authorList>
            <person name="Nowell W R."/>
        </authorList>
    </citation>
    <scope>NUCLEOTIDE SEQUENCE</scope>
</reference>
<evidence type="ECO:0000256" key="1">
    <source>
        <dbReference type="SAM" id="MobiDB-lite"/>
    </source>
</evidence>
<dbReference type="EMBL" id="CAJOBI010237656">
    <property type="protein sequence ID" value="CAF5078100.1"/>
    <property type="molecule type" value="Genomic_DNA"/>
</dbReference>